<reference evidence="6" key="1">
    <citation type="journal article" name="DNA Res.">
        <title>The physiological potential of anammox bacteria as revealed by their core genome structure.</title>
        <authorList>
            <person name="Okubo T."/>
            <person name="Toyoda A."/>
            <person name="Fukuhara K."/>
            <person name="Uchiyama I."/>
            <person name="Harigaya Y."/>
            <person name="Kuroiwa M."/>
            <person name="Suzuki T."/>
            <person name="Murakami Y."/>
            <person name="Suwa Y."/>
            <person name="Takami H."/>
        </authorList>
    </citation>
    <scope>NUCLEOTIDE SEQUENCE</scope>
    <source>
        <strain evidence="6">317325-2</strain>
    </source>
</reference>
<accession>A0A809S5C1</accession>
<name>A0A809S5C1_9BACT</name>
<dbReference type="GO" id="GO:0009116">
    <property type="term" value="P:nucleoside metabolic process"/>
    <property type="evidence" value="ECO:0007669"/>
    <property type="project" value="InterPro"/>
</dbReference>
<dbReference type="KEGG" id="npy:NPRO_16510"/>
<evidence type="ECO:0000256" key="3">
    <source>
        <dbReference type="ARBA" id="ARBA00049026"/>
    </source>
</evidence>
<evidence type="ECO:0000256" key="4">
    <source>
        <dbReference type="HAMAP-Rule" id="MF_00712"/>
    </source>
</evidence>
<sequence>MHPYIPHTDADRDEMLEVIGAKSIEELFAAIPPELRIQGDLEVPEGLDEHRLLAHVFGLSRKNKSLLTDLVCFLGAGIYDRYIPATIGAILSRGEFLTAYTPYQPELSQGYLQTIYEFQTMVAELYGMEVANASMYDGSTAMAEAAILAHGVTGRDRVLIAESVHPHYREVMRTYGWSAGLEIVEAPIDMRRGRIDIGALSSTDSNPACIVVQSPNFFGGIEDLAELGAIAKDAGALFIVVADPISCALLPPPAEFGADIVVGEGQPLGIAMGFGGPALGLFACKAEHVRRIPGRIVGRTEDHDGNPGFVMTLRTREQDIRREKATSNICTNQALMALAATVYMSALGKNGMRKVAESTVRNTQYAIERLCRAGGKLRFETKVFGEFVLELPKDATEVQEALLDKGILAGLPLGPIKPELSNCLLVAVTETRTRREIDQYADRLAEALA</sequence>
<dbReference type="Gene3D" id="3.90.1150.10">
    <property type="entry name" value="Aspartate Aminotransferase, domain 1"/>
    <property type="match status" value="1"/>
</dbReference>
<organism evidence="6 7">
    <name type="scientific">Candidatus Nitrosymbiomonas proteolyticus</name>
    <dbReference type="NCBI Taxonomy" id="2608984"/>
    <lineage>
        <taxon>Bacteria</taxon>
        <taxon>Bacillati</taxon>
        <taxon>Armatimonadota</taxon>
        <taxon>Armatimonadota incertae sedis</taxon>
        <taxon>Candidatus Nitrosymbiomonas</taxon>
    </lineage>
</organism>
<dbReference type="InterPro" id="IPR015421">
    <property type="entry name" value="PyrdxlP-dep_Trfase_major"/>
</dbReference>
<comment type="similarity">
    <text evidence="4">Belongs to the GcvP family. N-terminal subunit subfamily.</text>
</comment>
<dbReference type="InterPro" id="IPR049315">
    <property type="entry name" value="GDC-P_N"/>
</dbReference>
<dbReference type="GO" id="GO:0019464">
    <property type="term" value="P:glycine decarboxylation via glycine cleavage system"/>
    <property type="evidence" value="ECO:0007669"/>
    <property type="project" value="UniProtKB-UniRule"/>
</dbReference>
<dbReference type="EC" id="1.4.4.2" evidence="4"/>
<keyword evidence="2 4" id="KW-0560">Oxidoreductase</keyword>
<evidence type="ECO:0000256" key="1">
    <source>
        <dbReference type="ARBA" id="ARBA00003788"/>
    </source>
</evidence>
<dbReference type="PIRSF" id="PIRSF006815">
    <property type="entry name" value="GcvPA"/>
    <property type="match status" value="1"/>
</dbReference>
<proteinExistence type="inferred from homology"/>
<dbReference type="Pfam" id="PF02347">
    <property type="entry name" value="GDC-P"/>
    <property type="match status" value="1"/>
</dbReference>
<dbReference type="HAMAP" id="MF_00712">
    <property type="entry name" value="GcvPA"/>
    <property type="match status" value="1"/>
</dbReference>
<dbReference type="InterPro" id="IPR020581">
    <property type="entry name" value="GDC_P"/>
</dbReference>
<dbReference type="SUPFAM" id="SSF53383">
    <property type="entry name" value="PLP-dependent transferases"/>
    <property type="match status" value="1"/>
</dbReference>
<protein>
    <recommendedName>
        <fullName evidence="4">Probable glycine dehydrogenase (decarboxylating) subunit 1</fullName>
        <ecNumber evidence="4">1.4.4.2</ecNumber>
    </recommendedName>
    <alternativeName>
        <fullName evidence="4">Glycine cleavage system P-protein subunit 1</fullName>
    </alternativeName>
    <alternativeName>
        <fullName evidence="4">Glycine decarboxylase subunit 1</fullName>
    </alternativeName>
    <alternativeName>
        <fullName evidence="4">Glycine dehydrogenase (aminomethyl-transferring) subunit 1</fullName>
    </alternativeName>
</protein>
<comment type="subunit">
    <text evidence="4">The glycine cleavage system is composed of four proteins: P, T, L and H. In this organism, the P 'protein' is a heterodimer of two subunits.</text>
</comment>
<dbReference type="EMBL" id="AP021858">
    <property type="protein sequence ID" value="BBO24056.1"/>
    <property type="molecule type" value="Genomic_DNA"/>
</dbReference>
<dbReference type="PANTHER" id="PTHR42806:SF1">
    <property type="entry name" value="GLYCINE DEHYDROGENASE (DECARBOXYLATING)"/>
    <property type="match status" value="1"/>
</dbReference>
<comment type="catalytic activity">
    <reaction evidence="3 4">
        <text>N(6)-[(R)-lipoyl]-L-lysyl-[glycine-cleavage complex H protein] + glycine + H(+) = N(6)-[(R)-S(8)-aminomethyldihydrolipoyl]-L-lysyl-[glycine-cleavage complex H protein] + CO2</text>
        <dbReference type="Rhea" id="RHEA:24304"/>
        <dbReference type="Rhea" id="RHEA-COMP:10494"/>
        <dbReference type="Rhea" id="RHEA-COMP:10495"/>
        <dbReference type="ChEBI" id="CHEBI:15378"/>
        <dbReference type="ChEBI" id="CHEBI:16526"/>
        <dbReference type="ChEBI" id="CHEBI:57305"/>
        <dbReference type="ChEBI" id="CHEBI:83099"/>
        <dbReference type="ChEBI" id="CHEBI:83143"/>
        <dbReference type="EC" id="1.4.4.2"/>
    </reaction>
</comment>
<gene>
    <name evidence="4" type="primary">gcvPA</name>
    <name evidence="6" type="ORF">NPRO_16510</name>
</gene>
<dbReference type="AlphaFoldDB" id="A0A809S5C1"/>
<dbReference type="InterPro" id="IPR015424">
    <property type="entry name" value="PyrdxlP-dep_Trfase"/>
</dbReference>
<dbReference type="CDD" id="cd00613">
    <property type="entry name" value="GDC-P"/>
    <property type="match status" value="1"/>
</dbReference>
<dbReference type="PANTHER" id="PTHR42806">
    <property type="entry name" value="GLYCINE CLEAVAGE SYSTEM P-PROTEIN"/>
    <property type="match status" value="1"/>
</dbReference>
<evidence type="ECO:0000256" key="2">
    <source>
        <dbReference type="ARBA" id="ARBA00023002"/>
    </source>
</evidence>
<dbReference type="NCBIfam" id="NF001696">
    <property type="entry name" value="PRK00451.1"/>
    <property type="match status" value="1"/>
</dbReference>
<feature type="domain" description="Glycine cleavage system P-protein N-terminal" evidence="5">
    <location>
        <begin position="4"/>
        <end position="440"/>
    </location>
</feature>
<dbReference type="Gene3D" id="3.40.640.10">
    <property type="entry name" value="Type I PLP-dependent aspartate aminotransferase-like (Major domain)"/>
    <property type="match status" value="1"/>
</dbReference>
<evidence type="ECO:0000313" key="7">
    <source>
        <dbReference type="Proteomes" id="UP000662873"/>
    </source>
</evidence>
<dbReference type="GO" id="GO:0004375">
    <property type="term" value="F:glycine dehydrogenase (decarboxylating) activity"/>
    <property type="evidence" value="ECO:0007669"/>
    <property type="project" value="UniProtKB-EC"/>
</dbReference>
<evidence type="ECO:0000259" key="5">
    <source>
        <dbReference type="Pfam" id="PF02347"/>
    </source>
</evidence>
<dbReference type="Proteomes" id="UP000662873">
    <property type="component" value="Chromosome"/>
</dbReference>
<dbReference type="InterPro" id="IPR015422">
    <property type="entry name" value="PyrdxlP-dep_Trfase_small"/>
</dbReference>
<comment type="function">
    <text evidence="1 4">The glycine cleavage system catalyzes the degradation of glycine. The P protein binds the alpha-amino group of glycine through its pyridoxal phosphate cofactor; CO(2) is released and the remaining methylamine moiety is then transferred to the lipoamide cofactor of the H protein.</text>
</comment>
<evidence type="ECO:0000313" key="6">
    <source>
        <dbReference type="EMBL" id="BBO24056.1"/>
    </source>
</evidence>
<dbReference type="InterPro" id="IPR023010">
    <property type="entry name" value="GcvPA"/>
</dbReference>